<proteinExistence type="inferred from homology"/>
<sequence length="154" mass="17867">MVRTTTLDPTVDDKETQVQNYAMSANLFDPFLRKWIKLHNNPLIVADESINKTKFGDPTIAWLGQDWRWRMIGLHEMDQSRSLHSSAKIVNWQCVDLFPVSLEKTNGLNTSFNDDKINNVMKVSLDITKFDYYTIGTYDTKKDRYVPDNTMING</sequence>
<organism evidence="5 6">
    <name type="scientific">Solanum pinnatisectum</name>
    <name type="common">tansyleaf nightshade</name>
    <dbReference type="NCBI Taxonomy" id="50273"/>
    <lineage>
        <taxon>Eukaryota</taxon>
        <taxon>Viridiplantae</taxon>
        <taxon>Streptophyta</taxon>
        <taxon>Embryophyta</taxon>
        <taxon>Tracheophyta</taxon>
        <taxon>Spermatophyta</taxon>
        <taxon>Magnoliopsida</taxon>
        <taxon>eudicotyledons</taxon>
        <taxon>Gunneridae</taxon>
        <taxon>Pentapetalae</taxon>
        <taxon>asterids</taxon>
        <taxon>lamiids</taxon>
        <taxon>Solanales</taxon>
        <taxon>Solanaceae</taxon>
        <taxon>Solanoideae</taxon>
        <taxon>Solaneae</taxon>
        <taxon>Solanum</taxon>
    </lineage>
</organism>
<reference evidence="5 6" key="1">
    <citation type="submission" date="2023-10" db="EMBL/GenBank/DDBJ databases">
        <title>Genome-Wide Identification Analysis in wild type Solanum Pinnatisectum Reveals Some Genes Defensing Phytophthora Infestans.</title>
        <authorList>
            <person name="Sun C."/>
        </authorList>
    </citation>
    <scope>NUCLEOTIDE SEQUENCE [LARGE SCALE GENOMIC DNA]</scope>
    <source>
        <strain evidence="5">LQN</strain>
        <tissue evidence="5">Leaf</tissue>
    </source>
</reference>
<dbReference type="SUPFAM" id="SSF75005">
    <property type="entry name" value="Arabinanase/levansucrase/invertase"/>
    <property type="match status" value="1"/>
</dbReference>
<feature type="domain" description="Glycosyl hydrolase family 32 N-terminal" evidence="4">
    <location>
        <begin position="12"/>
        <end position="150"/>
    </location>
</feature>
<keyword evidence="3" id="KW-0326">Glycosidase</keyword>
<evidence type="ECO:0000313" key="6">
    <source>
        <dbReference type="Proteomes" id="UP001311915"/>
    </source>
</evidence>
<comment type="similarity">
    <text evidence="1">Belongs to the glycosyl hydrolase 32 family.</text>
</comment>
<comment type="caution">
    <text evidence="5">The sequence shown here is derived from an EMBL/GenBank/DDBJ whole genome shotgun (WGS) entry which is preliminary data.</text>
</comment>
<evidence type="ECO:0000259" key="4">
    <source>
        <dbReference type="Pfam" id="PF00251"/>
    </source>
</evidence>
<evidence type="ECO:0000313" key="5">
    <source>
        <dbReference type="EMBL" id="KAK4724102.1"/>
    </source>
</evidence>
<dbReference type="Gene3D" id="2.115.10.20">
    <property type="entry name" value="Glycosyl hydrolase domain, family 43"/>
    <property type="match status" value="1"/>
</dbReference>
<dbReference type="Proteomes" id="UP001311915">
    <property type="component" value="Unassembled WGS sequence"/>
</dbReference>
<dbReference type="AlphaFoldDB" id="A0AAV9LEJ4"/>
<dbReference type="InterPro" id="IPR013148">
    <property type="entry name" value="Glyco_hydro_32_N"/>
</dbReference>
<keyword evidence="6" id="KW-1185">Reference proteome</keyword>
<evidence type="ECO:0000256" key="2">
    <source>
        <dbReference type="ARBA" id="ARBA00022801"/>
    </source>
</evidence>
<dbReference type="PANTHER" id="PTHR31953">
    <property type="entry name" value="BETA-FRUCTOFURANOSIDASE, INSOLUBLE ISOENZYME CWINV1-RELATED"/>
    <property type="match status" value="1"/>
</dbReference>
<dbReference type="Pfam" id="PF00251">
    <property type="entry name" value="Glyco_hydro_32N"/>
    <property type="match status" value="1"/>
</dbReference>
<dbReference type="EMBL" id="JAWPEI010000006">
    <property type="protein sequence ID" value="KAK4724102.1"/>
    <property type="molecule type" value="Genomic_DNA"/>
</dbReference>
<dbReference type="InterPro" id="IPR050551">
    <property type="entry name" value="Fructan_Metab_Enzymes"/>
</dbReference>
<keyword evidence="2" id="KW-0378">Hydrolase</keyword>
<name>A0AAV9LEJ4_9SOLN</name>
<dbReference type="GO" id="GO:0016798">
    <property type="term" value="F:hydrolase activity, acting on glycosyl bonds"/>
    <property type="evidence" value="ECO:0007669"/>
    <property type="project" value="UniProtKB-KW"/>
</dbReference>
<evidence type="ECO:0000256" key="3">
    <source>
        <dbReference type="ARBA" id="ARBA00023295"/>
    </source>
</evidence>
<gene>
    <name evidence="5" type="ORF">R3W88_026881</name>
</gene>
<dbReference type="InterPro" id="IPR023296">
    <property type="entry name" value="Glyco_hydro_beta-prop_sf"/>
</dbReference>
<protein>
    <recommendedName>
        <fullName evidence="4">Glycosyl hydrolase family 32 N-terminal domain-containing protein</fullName>
    </recommendedName>
</protein>
<accession>A0AAV9LEJ4</accession>
<evidence type="ECO:0000256" key="1">
    <source>
        <dbReference type="ARBA" id="ARBA00009902"/>
    </source>
</evidence>